<dbReference type="AlphaFoldDB" id="A0A1J1GX32"/>
<dbReference type="Proteomes" id="UP000220797">
    <property type="component" value="Unassembled WGS sequence"/>
</dbReference>
<proteinExistence type="predicted"/>
<dbReference type="OrthoDB" id="247013at2759"/>
<dbReference type="PANTHER" id="PTHR12775:SF0">
    <property type="entry name" value="REPLICATION TERMINATION FACTOR 2"/>
    <property type="match status" value="1"/>
</dbReference>
<name>A0A1J1GX32_PLAGA</name>
<evidence type="ECO:0000313" key="2">
    <source>
        <dbReference type="EMBL" id="CRG96816.1"/>
    </source>
</evidence>
<dbReference type="RefSeq" id="XP_028529619.1">
    <property type="nucleotide sequence ID" value="XM_028673136.1"/>
</dbReference>
<dbReference type="GO" id="GO:0006274">
    <property type="term" value="P:DNA replication termination"/>
    <property type="evidence" value="ECO:0007669"/>
    <property type="project" value="TreeGrafter"/>
</dbReference>
<dbReference type="EMBL" id="CVMV01000070">
    <property type="protein sequence ID" value="CRG96816.1"/>
    <property type="molecule type" value="Genomic_DNA"/>
</dbReference>
<dbReference type="GO" id="GO:0005634">
    <property type="term" value="C:nucleus"/>
    <property type="evidence" value="ECO:0007669"/>
    <property type="project" value="TreeGrafter"/>
</dbReference>
<feature type="region of interest" description="Disordered" evidence="1">
    <location>
        <begin position="203"/>
        <end position="227"/>
    </location>
</feature>
<evidence type="ECO:0000256" key="1">
    <source>
        <dbReference type="SAM" id="MobiDB-lite"/>
    </source>
</evidence>
<dbReference type="GeneID" id="39732930"/>
<organism evidence="2 3">
    <name type="scientific">Plasmodium gallinaceum</name>
    <dbReference type="NCBI Taxonomy" id="5849"/>
    <lineage>
        <taxon>Eukaryota</taxon>
        <taxon>Sar</taxon>
        <taxon>Alveolata</taxon>
        <taxon>Apicomplexa</taxon>
        <taxon>Aconoidasida</taxon>
        <taxon>Haemosporida</taxon>
        <taxon>Plasmodiidae</taxon>
        <taxon>Plasmodium</taxon>
        <taxon>Plasmodium (Haemamoeba)</taxon>
    </lineage>
</organism>
<comment type="caution">
    <text evidence="2">The sequence shown here is derived from an EMBL/GenBank/DDBJ whole genome shotgun (WGS) entry which is preliminary data.</text>
</comment>
<evidence type="ECO:0000313" key="3">
    <source>
        <dbReference type="Proteomes" id="UP000220797"/>
    </source>
</evidence>
<dbReference type="OMA" id="EFRWLHC"/>
<sequence length="227" mass="26482">MGGDGGSLPQRVDLVKMKNKKLKENTGSLGYEKNTLVTINHNKYNKKELKEYYFNHCAISQEPIFCCRLGYLYNKENILKLILFRKQNKKKRKKDIYEKFSHIDSLKDVISCKNKLNEESKLICLISNEIINSTSGGICIFSCGCTFSKKVFNHVNNTKENLCMTCNKKYKLSDIIEIGIDDESILEEKKKIIKKRKLNKNKELSRENKEISNERKEKKKKIDNIIK</sequence>
<accession>A0A1J1GX32</accession>
<protein>
    <submittedName>
        <fullName evidence="2">Replication termination factor, putative</fullName>
    </submittedName>
</protein>
<dbReference type="InterPro" id="IPR006735">
    <property type="entry name" value="Rtf2"/>
</dbReference>
<keyword evidence="3" id="KW-1185">Reference proteome</keyword>
<dbReference type="Pfam" id="PF04641">
    <property type="entry name" value="Rtf2"/>
    <property type="match status" value="1"/>
</dbReference>
<reference evidence="2" key="1">
    <citation type="submission" date="2015-04" db="EMBL/GenBank/DDBJ databases">
        <authorList>
            <consortium name="Pathogen Informatics"/>
        </authorList>
    </citation>
    <scope>NUCLEOTIDE SEQUENCE [LARGE SCALE GENOMIC DNA]</scope>
    <source>
        <strain evidence="2">8A</strain>
    </source>
</reference>
<dbReference type="PANTHER" id="PTHR12775">
    <property type="entry name" value="PROTEIN C20ORF43 HOMOLOG"/>
    <property type="match status" value="1"/>
</dbReference>
<dbReference type="VEuPathDB" id="PlasmoDB:PGAL8A_00439700"/>
<gene>
    <name evidence="2" type="ORF">PGAL8A_00439700</name>
</gene>